<keyword evidence="1" id="KW-0175">Coiled coil</keyword>
<proteinExistence type="predicted"/>
<feature type="compositionally biased region" description="Acidic residues" evidence="2">
    <location>
        <begin position="138"/>
        <end position="153"/>
    </location>
</feature>
<feature type="region of interest" description="Disordered" evidence="2">
    <location>
        <begin position="419"/>
        <end position="465"/>
    </location>
</feature>
<evidence type="ECO:0000313" key="4">
    <source>
        <dbReference type="Proteomes" id="UP001556367"/>
    </source>
</evidence>
<evidence type="ECO:0000256" key="1">
    <source>
        <dbReference type="SAM" id="Coils"/>
    </source>
</evidence>
<evidence type="ECO:0000313" key="3">
    <source>
        <dbReference type="EMBL" id="KAL0957157.1"/>
    </source>
</evidence>
<feature type="compositionally biased region" description="Acidic residues" evidence="2">
    <location>
        <begin position="439"/>
        <end position="465"/>
    </location>
</feature>
<accession>A0ABR3JNS6</accession>
<reference evidence="4" key="1">
    <citation type="submission" date="2024-06" db="EMBL/GenBank/DDBJ databases">
        <title>Multi-omics analyses provide insights into the biosynthesis of the anticancer antibiotic pleurotin in Hohenbuehelia grisea.</title>
        <authorList>
            <person name="Weaver J.A."/>
            <person name="Alberti F."/>
        </authorList>
    </citation>
    <scope>NUCLEOTIDE SEQUENCE [LARGE SCALE GENOMIC DNA]</scope>
    <source>
        <strain evidence="4">T-177</strain>
    </source>
</reference>
<feature type="coiled-coil region" evidence="1">
    <location>
        <begin position="186"/>
        <end position="221"/>
    </location>
</feature>
<feature type="compositionally biased region" description="Basic and acidic residues" evidence="2">
    <location>
        <begin position="429"/>
        <end position="438"/>
    </location>
</feature>
<keyword evidence="4" id="KW-1185">Reference proteome</keyword>
<comment type="caution">
    <text evidence="3">The sequence shown here is derived from an EMBL/GenBank/DDBJ whole genome shotgun (WGS) entry which is preliminary data.</text>
</comment>
<protein>
    <submittedName>
        <fullName evidence="3">Uncharacterized protein</fullName>
    </submittedName>
</protein>
<dbReference type="Proteomes" id="UP001556367">
    <property type="component" value="Unassembled WGS sequence"/>
</dbReference>
<feature type="region of interest" description="Disordered" evidence="2">
    <location>
        <begin position="123"/>
        <end position="180"/>
    </location>
</feature>
<evidence type="ECO:0000256" key="2">
    <source>
        <dbReference type="SAM" id="MobiDB-lite"/>
    </source>
</evidence>
<dbReference type="EMBL" id="JASNQZ010000006">
    <property type="protein sequence ID" value="KAL0957157.1"/>
    <property type="molecule type" value="Genomic_DNA"/>
</dbReference>
<gene>
    <name evidence="3" type="ORF">HGRIS_003249</name>
</gene>
<sequence length="465" mass="52420">MHVCSLTIMATTAPIYNVFPSGLTPHHNSSNMPKADIDIDQIPVYTSSHRTWHAICEALSHAYNPSNHEDAYYPAYFSTFIDLLRFDFNGVLMPRSKANVCLSSAERERQWLASFHARAIRSITEDPVDMETGKDTDAGGEDEDESEGEDESEDEKKDPSFFMTVADEQPVRTQPSRKAVDPPELIARLQQEAQKAERVLAKEAMNAFNNLIEEKRGLRDAVNPDMSFSSDDTVPDGGVVLGVPDFLFCHSYLVKEPKPRAMNRLYSWKARGQRKVAHECFPFFAENKTSPRRHKPNSASGRIDWNNKRGTYFEEAYSELVFYLALYFARDLHAASAIAFAACGLHWKWVEFKREEIPKVSFGEGKSIEWDDLVLRSKALDRLADAPMFMLATEASDTALNVMRRALVDILNSHTSYSPTMLHPTNKGKGKEQARSAEDLVEATESWEEDNAEDDEADGGMDIDA</sequence>
<name>A0ABR3JNS6_9AGAR</name>
<organism evidence="3 4">
    <name type="scientific">Hohenbuehelia grisea</name>
    <dbReference type="NCBI Taxonomy" id="104357"/>
    <lineage>
        <taxon>Eukaryota</taxon>
        <taxon>Fungi</taxon>
        <taxon>Dikarya</taxon>
        <taxon>Basidiomycota</taxon>
        <taxon>Agaricomycotina</taxon>
        <taxon>Agaricomycetes</taxon>
        <taxon>Agaricomycetidae</taxon>
        <taxon>Agaricales</taxon>
        <taxon>Pleurotineae</taxon>
        <taxon>Pleurotaceae</taxon>
        <taxon>Hohenbuehelia</taxon>
    </lineage>
</organism>